<dbReference type="OrthoDB" id="653949at2"/>
<dbReference type="STRING" id="1122973.GCA_000379925_01467"/>
<dbReference type="RefSeq" id="WP_018358706.1">
    <property type="nucleotide sequence ID" value="NZ_CP197400.1"/>
</dbReference>
<proteinExistence type="predicted"/>
<dbReference type="GeneID" id="66796719"/>
<dbReference type="AlphaFoldDB" id="A0A4Y8WN00"/>
<accession>A0A4Y8WN00</accession>
<feature type="domain" description="CCDC81-like prokaryotic HU" evidence="1">
    <location>
        <begin position="1"/>
        <end position="59"/>
    </location>
</feature>
<gene>
    <name evidence="3" type="ORF">E4P47_07150</name>
</gene>
<reference evidence="3 4" key="1">
    <citation type="submission" date="2019-03" db="EMBL/GenBank/DDBJ databases">
        <title>Porphyromonas levii Isolated from the Uterus of Dairy Cows.</title>
        <authorList>
            <person name="Francis A.M."/>
        </authorList>
    </citation>
    <scope>NUCLEOTIDE SEQUENCE [LARGE SCALE GENOMIC DNA]</scope>
    <source>
        <strain evidence="3 4">AF5678</strain>
    </source>
</reference>
<evidence type="ECO:0000259" key="2">
    <source>
        <dbReference type="Pfam" id="PF18175"/>
    </source>
</evidence>
<sequence>MRRLIKHIEQLLYREECVVVPGLGAFILHQDAAVADEPKGLIYPGRSRISFNGALSQNDGLLVQSYSDAFSFGYKRSLALLESDVQELRAHLLTNGVVQMGEIGKLMQSRGEEQIRFIPNESHPFSIDQYGLQPVAMLPNVGKVAMPADRKAKRNGDIYYLPINLKHLAYGSAAAAMVALALFIPNQKLTIPSDIAQYQAGFVTTEVVEAPAPVVDTTPRIDGFEVVQNEQGKGRYYVVIATLSGEKRMAKFVADNPDIRSFAAEGGVLVSQSGLHRIFAKSFEDASEAQAYLTELTSNKEYRTAWVHKQ</sequence>
<dbReference type="Pfam" id="PF18174">
    <property type="entry name" value="HU-CCDC81_bac_1"/>
    <property type="match status" value="1"/>
</dbReference>
<evidence type="ECO:0000313" key="4">
    <source>
        <dbReference type="Proteomes" id="UP000297225"/>
    </source>
</evidence>
<keyword evidence="4" id="KW-1185">Reference proteome</keyword>
<protein>
    <recommendedName>
        <fullName evidence="5">SPOR domain-containing protein</fullName>
    </recommendedName>
</protein>
<dbReference type="Pfam" id="PF18175">
    <property type="entry name" value="HU-CCDC81_bac_2"/>
    <property type="match status" value="1"/>
</dbReference>
<dbReference type="EMBL" id="SPNC01000113">
    <property type="protein sequence ID" value="TFH94520.1"/>
    <property type="molecule type" value="Genomic_DNA"/>
</dbReference>
<comment type="caution">
    <text evidence="3">The sequence shown here is derived from an EMBL/GenBank/DDBJ whole genome shotgun (WGS) entry which is preliminary data.</text>
</comment>
<evidence type="ECO:0008006" key="5">
    <source>
        <dbReference type="Google" id="ProtNLM"/>
    </source>
</evidence>
<organism evidence="3 4">
    <name type="scientific">Porphyromonas levii</name>
    <dbReference type="NCBI Taxonomy" id="28114"/>
    <lineage>
        <taxon>Bacteria</taxon>
        <taxon>Pseudomonadati</taxon>
        <taxon>Bacteroidota</taxon>
        <taxon>Bacteroidia</taxon>
        <taxon>Bacteroidales</taxon>
        <taxon>Porphyromonadaceae</taxon>
        <taxon>Porphyromonas</taxon>
    </lineage>
</organism>
<feature type="domain" description="CCDC81-like prokaryotic HU" evidence="2">
    <location>
        <begin position="60"/>
        <end position="129"/>
    </location>
</feature>
<dbReference type="InterPro" id="IPR041268">
    <property type="entry name" value="HU-CCDC81_bac_2"/>
</dbReference>
<dbReference type="Proteomes" id="UP000297225">
    <property type="component" value="Unassembled WGS sequence"/>
</dbReference>
<dbReference type="InterPro" id="IPR040495">
    <property type="entry name" value="HU-CCDC81_bac_1"/>
</dbReference>
<evidence type="ECO:0000259" key="1">
    <source>
        <dbReference type="Pfam" id="PF18174"/>
    </source>
</evidence>
<name>A0A4Y8WN00_9PORP</name>
<evidence type="ECO:0000313" key="3">
    <source>
        <dbReference type="EMBL" id="TFH94520.1"/>
    </source>
</evidence>